<gene>
    <name evidence="3" type="ORF">B5M42_18540</name>
</gene>
<dbReference type="GO" id="GO:0004792">
    <property type="term" value="F:thiosulfate-cyanide sulfurtransferase activity"/>
    <property type="evidence" value="ECO:0007669"/>
    <property type="project" value="TreeGrafter"/>
</dbReference>
<evidence type="ECO:0000313" key="4">
    <source>
        <dbReference type="Proteomes" id="UP000298246"/>
    </source>
</evidence>
<evidence type="ECO:0000259" key="2">
    <source>
        <dbReference type="Pfam" id="PF00899"/>
    </source>
</evidence>
<organism evidence="3 4">
    <name type="scientific">Paenibacillus athensensis</name>
    <dbReference type="NCBI Taxonomy" id="1967502"/>
    <lineage>
        <taxon>Bacteria</taxon>
        <taxon>Bacillati</taxon>
        <taxon>Bacillota</taxon>
        <taxon>Bacilli</taxon>
        <taxon>Bacillales</taxon>
        <taxon>Paenibacillaceae</taxon>
        <taxon>Paenibacillus</taxon>
    </lineage>
</organism>
<dbReference type="GO" id="GO:0032446">
    <property type="term" value="P:protein modification by small protein conjugation"/>
    <property type="evidence" value="ECO:0007669"/>
    <property type="project" value="TreeGrafter"/>
</dbReference>
<dbReference type="Gene3D" id="3.40.50.720">
    <property type="entry name" value="NAD(P)-binding Rossmann-like Domain"/>
    <property type="match status" value="1"/>
</dbReference>
<keyword evidence="1" id="KW-0472">Membrane</keyword>
<dbReference type="SUPFAM" id="SSF69572">
    <property type="entry name" value="Activating enzymes of the ubiquitin-like proteins"/>
    <property type="match status" value="1"/>
</dbReference>
<feature type="transmembrane region" description="Helical" evidence="1">
    <location>
        <begin position="372"/>
        <end position="389"/>
    </location>
</feature>
<dbReference type="GO" id="GO:0016779">
    <property type="term" value="F:nucleotidyltransferase activity"/>
    <property type="evidence" value="ECO:0007669"/>
    <property type="project" value="TreeGrafter"/>
</dbReference>
<dbReference type="EMBL" id="MYFO01000029">
    <property type="protein sequence ID" value="TFE85045.1"/>
    <property type="molecule type" value="Genomic_DNA"/>
</dbReference>
<evidence type="ECO:0000256" key="1">
    <source>
        <dbReference type="SAM" id="Phobius"/>
    </source>
</evidence>
<keyword evidence="1" id="KW-0812">Transmembrane</keyword>
<name>A0A4Y8PY31_9BACL</name>
<dbReference type="RefSeq" id="WP_134755519.1">
    <property type="nucleotide sequence ID" value="NZ_MYFO02000003.1"/>
</dbReference>
<dbReference type="GO" id="GO:0008641">
    <property type="term" value="F:ubiquitin-like modifier activating enzyme activity"/>
    <property type="evidence" value="ECO:0007669"/>
    <property type="project" value="InterPro"/>
</dbReference>
<comment type="caution">
    <text evidence="3">The sequence shown here is derived from an EMBL/GenBank/DDBJ whole genome shotgun (WGS) entry which is preliminary data.</text>
</comment>
<feature type="domain" description="THIF-type NAD/FAD binding fold" evidence="2">
    <location>
        <begin position="88"/>
        <end position="321"/>
    </location>
</feature>
<sequence length="478" mass="52449">MSPIAETYVLNPYTSILETERAFVINSVQANSLSFSKTDRAFVQQLLSRESWTREELIAEKGEAIAARLIATRVLLRPEELPPTSGRYSRQLGFFAHVTGDCAGTAERLRSASLLILGAGAIGSHVLWNMAAIGVREIAIVDYDRIEESNLNRQLMYDVEDIGRFKVDVLAEKLHKFNPDVRLIVHKVKLDSPEALEELVAGSTLVVKAIDTPERATEWLNAICVKLQIPYVSGGFIDFEGIVGPIYIPGHSLCAACLGSAGEVKKVAGIGPTFAPLTTAVASRMAMTAFRIMTGTQLATVTNKLFTYRTLEEQWETTPLEVARPCPECGSQPDPQPERVRRQQLKLYRYAVVWIAALAGLARLLLHTNAAGVVALLSLIVSLFFLKRIMGRQEGALQKELFNVSCIYGLIILTANAVMTLRVEWSEPGWAAHVLELMQAVCTYVLQAGIGITVILIILHVAMLGISALHKVAGRWAS</sequence>
<dbReference type="InterPro" id="IPR035985">
    <property type="entry name" value="Ubiquitin-activating_enz"/>
</dbReference>
<dbReference type="InterPro" id="IPR045886">
    <property type="entry name" value="ThiF/MoeB/HesA"/>
</dbReference>
<feature type="transmembrane region" description="Helical" evidence="1">
    <location>
        <begin position="347"/>
        <end position="366"/>
    </location>
</feature>
<dbReference type="Proteomes" id="UP000298246">
    <property type="component" value="Unassembled WGS sequence"/>
</dbReference>
<reference evidence="3 4" key="1">
    <citation type="submission" date="2017-03" db="EMBL/GenBank/DDBJ databases">
        <title>Isolation of Levoglucosan Utilizing Bacteria.</title>
        <authorList>
            <person name="Arya A.S."/>
        </authorList>
    </citation>
    <scope>NUCLEOTIDE SEQUENCE [LARGE SCALE GENOMIC DNA]</scope>
    <source>
        <strain evidence="3 4">MEC069</strain>
    </source>
</reference>
<dbReference type="PANTHER" id="PTHR10953">
    <property type="entry name" value="UBIQUITIN-ACTIVATING ENZYME E1"/>
    <property type="match status" value="1"/>
</dbReference>
<dbReference type="PANTHER" id="PTHR10953:SF102">
    <property type="entry name" value="ADENYLYLTRANSFERASE AND SULFURTRANSFERASE MOCS3"/>
    <property type="match status" value="1"/>
</dbReference>
<accession>A0A4Y8PY31</accession>
<dbReference type="Pfam" id="PF00899">
    <property type="entry name" value="ThiF"/>
    <property type="match status" value="1"/>
</dbReference>
<keyword evidence="4" id="KW-1185">Reference proteome</keyword>
<feature type="transmembrane region" description="Helical" evidence="1">
    <location>
        <begin position="401"/>
        <end position="423"/>
    </location>
</feature>
<evidence type="ECO:0000313" key="3">
    <source>
        <dbReference type="EMBL" id="TFE85045.1"/>
    </source>
</evidence>
<proteinExistence type="predicted"/>
<keyword evidence="1" id="KW-1133">Transmembrane helix</keyword>
<dbReference type="GO" id="GO:0005737">
    <property type="term" value="C:cytoplasm"/>
    <property type="evidence" value="ECO:0007669"/>
    <property type="project" value="TreeGrafter"/>
</dbReference>
<dbReference type="InterPro" id="IPR000594">
    <property type="entry name" value="ThiF_NAD_FAD-bd"/>
</dbReference>
<feature type="transmembrane region" description="Helical" evidence="1">
    <location>
        <begin position="443"/>
        <end position="469"/>
    </location>
</feature>
<protein>
    <recommendedName>
        <fullName evidence="2">THIF-type NAD/FAD binding fold domain-containing protein</fullName>
    </recommendedName>
</protein>
<dbReference type="AlphaFoldDB" id="A0A4Y8PY31"/>
<dbReference type="OrthoDB" id="9804286at2"/>